<name>A0AAE0I035_9PEZI</name>
<gene>
    <name evidence="2" type="ORF">B0H66DRAFT_604414</name>
</gene>
<accession>A0AAE0I035</accession>
<keyword evidence="1" id="KW-0812">Transmembrane</keyword>
<keyword evidence="3" id="KW-1185">Reference proteome</keyword>
<dbReference type="EMBL" id="JAUEDM010000005">
    <property type="protein sequence ID" value="KAK3316104.1"/>
    <property type="molecule type" value="Genomic_DNA"/>
</dbReference>
<reference evidence="2" key="2">
    <citation type="submission" date="2023-06" db="EMBL/GenBank/DDBJ databases">
        <authorList>
            <consortium name="Lawrence Berkeley National Laboratory"/>
            <person name="Haridas S."/>
            <person name="Hensen N."/>
            <person name="Bonometti L."/>
            <person name="Westerberg I."/>
            <person name="Brannstrom I.O."/>
            <person name="Guillou S."/>
            <person name="Cros-Aarteil S."/>
            <person name="Calhoun S."/>
            <person name="Kuo A."/>
            <person name="Mondo S."/>
            <person name="Pangilinan J."/>
            <person name="Riley R."/>
            <person name="Labutti K."/>
            <person name="Andreopoulos B."/>
            <person name="Lipzen A."/>
            <person name="Chen C."/>
            <person name="Yanf M."/>
            <person name="Daum C."/>
            <person name="Ng V."/>
            <person name="Clum A."/>
            <person name="Steindorff A."/>
            <person name="Ohm R."/>
            <person name="Martin F."/>
            <person name="Silar P."/>
            <person name="Natvig D."/>
            <person name="Lalanne C."/>
            <person name="Gautier V."/>
            <person name="Ament-Velasquez S.L."/>
            <person name="Kruys A."/>
            <person name="Hutchinson M.I."/>
            <person name="Powell A.J."/>
            <person name="Barry K."/>
            <person name="Miller A.N."/>
            <person name="Grigoriev I.V."/>
            <person name="Debuchy R."/>
            <person name="Gladieux P."/>
            <person name="Thoren M.H."/>
            <person name="Johannesson H."/>
        </authorList>
    </citation>
    <scope>NUCLEOTIDE SEQUENCE</scope>
    <source>
        <strain evidence="2">CBS 118394</strain>
    </source>
</reference>
<proteinExistence type="predicted"/>
<sequence>MADVVTQVGRYLRPVLVVCDFIVTVISTTFNVLFWFMTAFIILSIVVDIALYGWRNFASRFGLLPRPQKAVVDGINHPNADDSSKKDR</sequence>
<reference evidence="2" key="1">
    <citation type="journal article" date="2023" name="Mol. Phylogenet. Evol.">
        <title>Genome-scale phylogeny and comparative genomics of the fungal order Sordariales.</title>
        <authorList>
            <person name="Hensen N."/>
            <person name="Bonometti L."/>
            <person name="Westerberg I."/>
            <person name="Brannstrom I.O."/>
            <person name="Guillou S."/>
            <person name="Cros-Aarteil S."/>
            <person name="Calhoun S."/>
            <person name="Haridas S."/>
            <person name="Kuo A."/>
            <person name="Mondo S."/>
            <person name="Pangilinan J."/>
            <person name="Riley R."/>
            <person name="LaButti K."/>
            <person name="Andreopoulos B."/>
            <person name="Lipzen A."/>
            <person name="Chen C."/>
            <person name="Yan M."/>
            <person name="Daum C."/>
            <person name="Ng V."/>
            <person name="Clum A."/>
            <person name="Steindorff A."/>
            <person name="Ohm R.A."/>
            <person name="Martin F."/>
            <person name="Silar P."/>
            <person name="Natvig D.O."/>
            <person name="Lalanne C."/>
            <person name="Gautier V."/>
            <person name="Ament-Velasquez S.L."/>
            <person name="Kruys A."/>
            <person name="Hutchinson M.I."/>
            <person name="Powell A.J."/>
            <person name="Barry K."/>
            <person name="Miller A.N."/>
            <person name="Grigoriev I.V."/>
            <person name="Debuchy R."/>
            <person name="Gladieux P."/>
            <person name="Hiltunen Thoren M."/>
            <person name="Johannesson H."/>
        </authorList>
    </citation>
    <scope>NUCLEOTIDE SEQUENCE</scope>
    <source>
        <strain evidence="2">CBS 118394</strain>
    </source>
</reference>
<keyword evidence="1" id="KW-1133">Transmembrane helix</keyword>
<evidence type="ECO:0000313" key="2">
    <source>
        <dbReference type="EMBL" id="KAK3316104.1"/>
    </source>
</evidence>
<dbReference type="Proteomes" id="UP001283341">
    <property type="component" value="Unassembled WGS sequence"/>
</dbReference>
<comment type="caution">
    <text evidence="2">The sequence shown here is derived from an EMBL/GenBank/DDBJ whole genome shotgun (WGS) entry which is preliminary data.</text>
</comment>
<organism evidence="2 3">
    <name type="scientific">Apodospora peruviana</name>
    <dbReference type="NCBI Taxonomy" id="516989"/>
    <lineage>
        <taxon>Eukaryota</taxon>
        <taxon>Fungi</taxon>
        <taxon>Dikarya</taxon>
        <taxon>Ascomycota</taxon>
        <taxon>Pezizomycotina</taxon>
        <taxon>Sordariomycetes</taxon>
        <taxon>Sordariomycetidae</taxon>
        <taxon>Sordariales</taxon>
        <taxon>Lasiosphaeriaceae</taxon>
        <taxon>Apodospora</taxon>
    </lineage>
</organism>
<evidence type="ECO:0000313" key="3">
    <source>
        <dbReference type="Proteomes" id="UP001283341"/>
    </source>
</evidence>
<evidence type="ECO:0000256" key="1">
    <source>
        <dbReference type="SAM" id="Phobius"/>
    </source>
</evidence>
<keyword evidence="1" id="KW-0472">Membrane</keyword>
<feature type="transmembrane region" description="Helical" evidence="1">
    <location>
        <begin position="32"/>
        <end position="54"/>
    </location>
</feature>
<dbReference type="AlphaFoldDB" id="A0AAE0I035"/>
<protein>
    <submittedName>
        <fullName evidence="2">Uncharacterized protein</fullName>
    </submittedName>
</protein>